<evidence type="ECO:0000313" key="1">
    <source>
        <dbReference type="EMBL" id="MFC0685066.1"/>
    </source>
</evidence>
<evidence type="ECO:0008006" key="3">
    <source>
        <dbReference type="Google" id="ProtNLM"/>
    </source>
</evidence>
<accession>A0ABV6S7Q5</accession>
<proteinExistence type="predicted"/>
<organism evidence="1 2">
    <name type="scientific">Novosphingobium clariflavum</name>
    <dbReference type="NCBI Taxonomy" id="2029884"/>
    <lineage>
        <taxon>Bacteria</taxon>
        <taxon>Pseudomonadati</taxon>
        <taxon>Pseudomonadota</taxon>
        <taxon>Alphaproteobacteria</taxon>
        <taxon>Sphingomonadales</taxon>
        <taxon>Sphingomonadaceae</taxon>
        <taxon>Novosphingobium</taxon>
    </lineage>
</organism>
<protein>
    <recommendedName>
        <fullName evidence="3">Tail fiber assembly protein</fullName>
    </recommendedName>
</protein>
<keyword evidence="2" id="KW-1185">Reference proteome</keyword>
<dbReference type="EMBL" id="JBHLTM010000038">
    <property type="protein sequence ID" value="MFC0685066.1"/>
    <property type="molecule type" value="Genomic_DNA"/>
</dbReference>
<evidence type="ECO:0000313" key="2">
    <source>
        <dbReference type="Proteomes" id="UP001589858"/>
    </source>
</evidence>
<gene>
    <name evidence="1" type="ORF">ACFFF8_10700</name>
</gene>
<reference evidence="1 2" key="1">
    <citation type="submission" date="2024-09" db="EMBL/GenBank/DDBJ databases">
        <authorList>
            <person name="Sun Q."/>
            <person name="Mori K."/>
        </authorList>
    </citation>
    <scope>NUCLEOTIDE SEQUENCE [LARGE SCALE GENOMIC DNA]</scope>
    <source>
        <strain evidence="1 2">CICC 11035S</strain>
    </source>
</reference>
<dbReference type="Proteomes" id="UP001589858">
    <property type="component" value="Unassembled WGS sequence"/>
</dbReference>
<sequence>MTLCYAPSTGGFYDTDLHSTVPDDAVEITNDLRARLMDAQATGAQIVVSAQTGLPEALHPLDEVEALRAALVRRTKAEAERRILAIAPVWRQVNDLRAPCTDAEARFTAIDAVRAASNAIEAELAAADAEALADWPVTDNPLWPTATAEQEPA</sequence>
<dbReference type="RefSeq" id="WP_267223417.1">
    <property type="nucleotide sequence ID" value="NZ_JAPCWC010000022.1"/>
</dbReference>
<comment type="caution">
    <text evidence="1">The sequence shown here is derived from an EMBL/GenBank/DDBJ whole genome shotgun (WGS) entry which is preliminary data.</text>
</comment>
<name>A0ABV6S7Q5_9SPHN</name>